<organism evidence="1 2">
    <name type="scientific">Streptomyces botrytidirepellens</name>
    <dbReference type="NCBI Taxonomy" id="2486417"/>
    <lineage>
        <taxon>Bacteria</taxon>
        <taxon>Bacillati</taxon>
        <taxon>Actinomycetota</taxon>
        <taxon>Actinomycetes</taxon>
        <taxon>Kitasatosporales</taxon>
        <taxon>Streptomycetaceae</taxon>
        <taxon>Streptomyces</taxon>
    </lineage>
</organism>
<gene>
    <name evidence="1" type="ORF">EEJ42_11875</name>
</gene>
<dbReference type="RefSeq" id="WP_123099903.1">
    <property type="nucleotide sequence ID" value="NZ_RIBZ01000154.1"/>
</dbReference>
<dbReference type="EMBL" id="RIBZ01000154">
    <property type="protein sequence ID" value="RNG28824.1"/>
    <property type="molecule type" value="Genomic_DNA"/>
</dbReference>
<evidence type="ECO:0000313" key="1">
    <source>
        <dbReference type="EMBL" id="RNG28824.1"/>
    </source>
</evidence>
<dbReference type="Proteomes" id="UP000275401">
    <property type="component" value="Unassembled WGS sequence"/>
</dbReference>
<proteinExistence type="predicted"/>
<accession>A0A3M8WGC3</accession>
<name>A0A3M8WGC3_9ACTN</name>
<dbReference type="AlphaFoldDB" id="A0A3M8WGC3"/>
<comment type="caution">
    <text evidence="1">The sequence shown here is derived from an EMBL/GenBank/DDBJ whole genome shotgun (WGS) entry which is preliminary data.</text>
</comment>
<reference evidence="1 2" key="1">
    <citation type="submission" date="2018-11" db="EMBL/GenBank/DDBJ databases">
        <title>The Potential of Streptomyces as Biocontrol Agents against the Tomato grey mould, Botrytis cinerea (Gray mold) Frontiers in Microbiology.</title>
        <authorList>
            <person name="Li D."/>
        </authorList>
    </citation>
    <scope>NUCLEOTIDE SEQUENCE [LARGE SCALE GENOMIC DNA]</scope>
    <source>
        <strain evidence="1 2">NEAU-LD23</strain>
    </source>
</reference>
<sequence length="148" mass="15634">MPDTPPHYDHVGRALSRIALAAVFVSGGHHVWRHPDGPAQGAETFLKRCRRAVPLLDRFTDRQLVRANAAVHVTAGAALAAGIAPAACSAALAGSLVPTTLAAFPFWTQPDGPQRAHQQGDFLKNLALAGGLLAVIVHGERRTRRTSG</sequence>
<keyword evidence="2" id="KW-1185">Reference proteome</keyword>
<protein>
    <submittedName>
        <fullName evidence="1">DoxX family membrane protein</fullName>
    </submittedName>
</protein>
<evidence type="ECO:0000313" key="2">
    <source>
        <dbReference type="Proteomes" id="UP000275401"/>
    </source>
</evidence>